<keyword evidence="3 5" id="KW-1133">Transmembrane helix</keyword>
<dbReference type="InterPro" id="IPR010432">
    <property type="entry name" value="RDD"/>
</dbReference>
<keyword evidence="4 5" id="KW-0472">Membrane</keyword>
<evidence type="ECO:0000256" key="3">
    <source>
        <dbReference type="ARBA" id="ARBA00022989"/>
    </source>
</evidence>
<evidence type="ECO:0000313" key="8">
    <source>
        <dbReference type="Proteomes" id="UP000431401"/>
    </source>
</evidence>
<keyword evidence="2 5" id="KW-0812">Transmembrane</keyword>
<evidence type="ECO:0000256" key="2">
    <source>
        <dbReference type="ARBA" id="ARBA00022692"/>
    </source>
</evidence>
<accession>A0A7K0DMK2</accession>
<protein>
    <recommendedName>
        <fullName evidence="6">RDD domain-containing protein</fullName>
    </recommendedName>
</protein>
<dbReference type="OrthoDB" id="9787732at2"/>
<feature type="domain" description="RDD" evidence="6">
    <location>
        <begin position="19"/>
        <end position="149"/>
    </location>
</feature>
<gene>
    <name evidence="7" type="ORF">NRB56_25590</name>
</gene>
<dbReference type="PANTHER" id="PTHR38480:SF1">
    <property type="entry name" value="SLR0254 PROTEIN"/>
    <property type="match status" value="1"/>
</dbReference>
<feature type="transmembrane region" description="Helical" evidence="5">
    <location>
        <begin position="56"/>
        <end position="76"/>
    </location>
</feature>
<organism evidence="7 8">
    <name type="scientific">Nocardia aurantia</name>
    <dbReference type="NCBI Taxonomy" id="2585199"/>
    <lineage>
        <taxon>Bacteria</taxon>
        <taxon>Bacillati</taxon>
        <taxon>Actinomycetota</taxon>
        <taxon>Actinomycetes</taxon>
        <taxon>Mycobacteriales</taxon>
        <taxon>Nocardiaceae</taxon>
        <taxon>Nocardia</taxon>
    </lineage>
</organism>
<dbReference type="EMBL" id="WEGI01000005">
    <property type="protein sequence ID" value="MQY26980.1"/>
    <property type="molecule type" value="Genomic_DNA"/>
</dbReference>
<dbReference type="GO" id="GO:0016020">
    <property type="term" value="C:membrane"/>
    <property type="evidence" value="ECO:0007669"/>
    <property type="project" value="UniProtKB-SubCell"/>
</dbReference>
<comment type="subcellular location">
    <subcellularLocation>
        <location evidence="1">Membrane</location>
        <topology evidence="1">Multi-pass membrane protein</topology>
    </subcellularLocation>
</comment>
<comment type="caution">
    <text evidence="7">The sequence shown here is derived from an EMBL/GenBank/DDBJ whole genome shotgun (WGS) entry which is preliminary data.</text>
</comment>
<feature type="transmembrane region" description="Helical" evidence="5">
    <location>
        <begin position="112"/>
        <end position="132"/>
    </location>
</feature>
<dbReference type="Proteomes" id="UP000431401">
    <property type="component" value="Unassembled WGS sequence"/>
</dbReference>
<evidence type="ECO:0000256" key="5">
    <source>
        <dbReference type="SAM" id="Phobius"/>
    </source>
</evidence>
<sequence length="263" mass="28622">MAVFTTGEAVALDLPIARIPTRAVAFVIDVLLQLLFGWLLVMVALAVLAGVDTDGAWWDTAFTVMFVAVLAGYPIVWETLLRGRTPGKAALGLRVVRGDGGPIDFRHALTRGLAAVIIDFWGFGVFGAIGVLTSLCSARARRVGDVLAGTVVVYDRNPIPWPKLAIMPPWLQGWAQQLDLSGLTEDLALPARHYLTRYFELTPETQQQLGRALVTAVCRRIRAVPPPGTPPLHILGAIVSERQRRTLGVPAQPNLMPLEHVSW</sequence>
<keyword evidence="8" id="KW-1185">Reference proteome</keyword>
<evidence type="ECO:0000313" key="7">
    <source>
        <dbReference type="EMBL" id="MQY26980.1"/>
    </source>
</evidence>
<proteinExistence type="predicted"/>
<evidence type="ECO:0000256" key="1">
    <source>
        <dbReference type="ARBA" id="ARBA00004141"/>
    </source>
</evidence>
<evidence type="ECO:0000259" key="6">
    <source>
        <dbReference type="Pfam" id="PF06271"/>
    </source>
</evidence>
<feature type="transmembrane region" description="Helical" evidence="5">
    <location>
        <begin position="23"/>
        <end position="49"/>
    </location>
</feature>
<dbReference type="PANTHER" id="PTHR38480">
    <property type="entry name" value="SLR0254 PROTEIN"/>
    <property type="match status" value="1"/>
</dbReference>
<name>A0A7K0DMK2_9NOCA</name>
<evidence type="ECO:0000256" key="4">
    <source>
        <dbReference type="ARBA" id="ARBA00023136"/>
    </source>
</evidence>
<reference evidence="7 8" key="1">
    <citation type="submission" date="2019-10" db="EMBL/GenBank/DDBJ databases">
        <title>Nocardia macrotermitis sp. nov. and Nocardia aurantia sp. nov., isolated from the gut of fungus growing-termite Macrotermes natalensis.</title>
        <authorList>
            <person name="Benndorf R."/>
            <person name="Schwitalla J."/>
            <person name="Martin K."/>
            <person name="De Beer W."/>
            <person name="Kaster A.-K."/>
            <person name="Vollmers J."/>
            <person name="Poulsen M."/>
            <person name="Beemelmanns C."/>
        </authorList>
    </citation>
    <scope>NUCLEOTIDE SEQUENCE [LARGE SCALE GENOMIC DNA]</scope>
    <source>
        <strain evidence="7 8">RB56</strain>
    </source>
</reference>
<dbReference type="RefSeq" id="WP_153341668.1">
    <property type="nucleotide sequence ID" value="NZ_WEGI01000005.1"/>
</dbReference>
<dbReference type="AlphaFoldDB" id="A0A7K0DMK2"/>
<dbReference type="Pfam" id="PF06271">
    <property type="entry name" value="RDD"/>
    <property type="match status" value="1"/>
</dbReference>